<dbReference type="OrthoDB" id="9795596at2"/>
<gene>
    <name evidence="2" type="ORF">EYW49_21415</name>
</gene>
<dbReference type="AlphaFoldDB" id="A0A4Q9VDS4"/>
<dbReference type="Proteomes" id="UP000292781">
    <property type="component" value="Unassembled WGS sequence"/>
</dbReference>
<comment type="caution">
    <text evidence="2">The sequence shown here is derived from an EMBL/GenBank/DDBJ whole genome shotgun (WGS) entry which is preliminary data.</text>
</comment>
<reference evidence="2 3" key="1">
    <citation type="submission" date="2019-02" db="EMBL/GenBank/DDBJ databases">
        <title>Siculibacillus lacustris gen. nov., sp. nov., a new rosette-forming bacterium isolated from a freshwater crater lake (Lake St. Ana, Romania).</title>
        <authorList>
            <person name="Felfoldi T."/>
            <person name="Marton Z."/>
            <person name="Szabo A."/>
            <person name="Mentes A."/>
            <person name="Boka K."/>
            <person name="Marialigeti K."/>
            <person name="Mathe I."/>
            <person name="Koncz M."/>
            <person name="Schumann P."/>
            <person name="Toth E."/>
        </authorList>
    </citation>
    <scope>NUCLEOTIDE SEQUENCE [LARGE SCALE GENOMIC DNA]</scope>
    <source>
        <strain evidence="2 3">SA-279</strain>
    </source>
</reference>
<dbReference type="InterPro" id="IPR039554">
    <property type="entry name" value="HigA2-like_HTH"/>
</dbReference>
<proteinExistence type="predicted"/>
<keyword evidence="3" id="KW-1185">Reference proteome</keyword>
<evidence type="ECO:0000259" key="1">
    <source>
        <dbReference type="Pfam" id="PF13744"/>
    </source>
</evidence>
<name>A0A4Q9VDS4_9HYPH</name>
<accession>A0A4Q9VDS4</accession>
<feature type="domain" description="HigA2-like helix-turn-helix" evidence="1">
    <location>
        <begin position="14"/>
        <end position="83"/>
    </location>
</feature>
<dbReference type="Pfam" id="PF13744">
    <property type="entry name" value="HTH_37"/>
    <property type="match status" value="1"/>
</dbReference>
<dbReference type="GO" id="GO:0003677">
    <property type="term" value="F:DNA binding"/>
    <property type="evidence" value="ECO:0007669"/>
    <property type="project" value="InterPro"/>
</dbReference>
<sequence>MSDGSEVPRGTGNVFADLGDANADAKQLKAQLAVEIIATLDRQSLSVREAAELAHVDPADIQRIRKADLSRFTVDRLLHILAAAA</sequence>
<evidence type="ECO:0000313" key="3">
    <source>
        <dbReference type="Proteomes" id="UP000292781"/>
    </source>
</evidence>
<dbReference type="SUPFAM" id="SSF47413">
    <property type="entry name" value="lambda repressor-like DNA-binding domains"/>
    <property type="match status" value="1"/>
</dbReference>
<dbReference type="RefSeq" id="WP_131311668.1">
    <property type="nucleotide sequence ID" value="NZ_SJFN01000052.1"/>
</dbReference>
<dbReference type="InterPro" id="IPR010982">
    <property type="entry name" value="Lambda_DNA-bd_dom_sf"/>
</dbReference>
<dbReference type="Gene3D" id="1.10.260.40">
    <property type="entry name" value="lambda repressor-like DNA-binding domains"/>
    <property type="match status" value="1"/>
</dbReference>
<evidence type="ECO:0000313" key="2">
    <source>
        <dbReference type="EMBL" id="TBW32838.1"/>
    </source>
</evidence>
<organism evidence="2 3">
    <name type="scientific">Siculibacillus lacustris</name>
    <dbReference type="NCBI Taxonomy" id="1549641"/>
    <lineage>
        <taxon>Bacteria</taxon>
        <taxon>Pseudomonadati</taxon>
        <taxon>Pseudomonadota</taxon>
        <taxon>Alphaproteobacteria</taxon>
        <taxon>Hyphomicrobiales</taxon>
        <taxon>Ancalomicrobiaceae</taxon>
        <taxon>Siculibacillus</taxon>
    </lineage>
</organism>
<protein>
    <submittedName>
        <fullName evidence="2">XRE family transcriptional regulator</fullName>
    </submittedName>
</protein>
<dbReference type="EMBL" id="SJFN01000052">
    <property type="protein sequence ID" value="TBW32838.1"/>
    <property type="molecule type" value="Genomic_DNA"/>
</dbReference>